<evidence type="ECO:0000313" key="6">
    <source>
        <dbReference type="Proteomes" id="UP001174909"/>
    </source>
</evidence>
<keyword evidence="6" id="KW-1185">Reference proteome</keyword>
<dbReference type="PANTHER" id="PTHR14097:SF7">
    <property type="entry name" value="OXIDOREDUCTASE HTATIP2"/>
    <property type="match status" value="1"/>
</dbReference>
<organism evidence="5 6">
    <name type="scientific">Geodia barretti</name>
    <name type="common">Barrett's horny sponge</name>
    <dbReference type="NCBI Taxonomy" id="519541"/>
    <lineage>
        <taxon>Eukaryota</taxon>
        <taxon>Metazoa</taxon>
        <taxon>Porifera</taxon>
        <taxon>Demospongiae</taxon>
        <taxon>Heteroscleromorpha</taxon>
        <taxon>Tetractinellida</taxon>
        <taxon>Astrophorina</taxon>
        <taxon>Geodiidae</taxon>
        <taxon>Geodia</taxon>
    </lineage>
</organism>
<proteinExistence type="predicted"/>
<dbReference type="GO" id="GO:0005737">
    <property type="term" value="C:cytoplasm"/>
    <property type="evidence" value="ECO:0007669"/>
    <property type="project" value="TreeGrafter"/>
</dbReference>
<dbReference type="PANTHER" id="PTHR14097">
    <property type="entry name" value="OXIDOREDUCTASE HTATIP2"/>
    <property type="match status" value="1"/>
</dbReference>
<dbReference type="InterPro" id="IPR036291">
    <property type="entry name" value="NAD(P)-bd_dom_sf"/>
</dbReference>
<evidence type="ECO:0000259" key="4">
    <source>
        <dbReference type="Pfam" id="PF13460"/>
    </source>
</evidence>
<protein>
    <recommendedName>
        <fullName evidence="2">Protein HTATIP2</fullName>
    </recommendedName>
</protein>
<dbReference type="EMBL" id="CASHTH010001222">
    <property type="protein sequence ID" value="CAI8012843.1"/>
    <property type="molecule type" value="Genomic_DNA"/>
</dbReference>
<reference evidence="5" key="1">
    <citation type="submission" date="2023-03" db="EMBL/GenBank/DDBJ databases">
        <authorList>
            <person name="Steffen K."/>
            <person name="Cardenas P."/>
        </authorList>
    </citation>
    <scope>NUCLEOTIDE SEQUENCE</scope>
</reference>
<dbReference type="GO" id="GO:0051170">
    <property type="term" value="P:import into nucleus"/>
    <property type="evidence" value="ECO:0007669"/>
    <property type="project" value="TreeGrafter"/>
</dbReference>
<accession>A0AA35RLE8</accession>
<evidence type="ECO:0000256" key="2">
    <source>
        <dbReference type="ARBA" id="ARBA00093604"/>
    </source>
</evidence>
<dbReference type="GO" id="GO:0003824">
    <property type="term" value="F:catalytic activity"/>
    <property type="evidence" value="ECO:0007669"/>
    <property type="project" value="UniProtKB-ARBA"/>
</dbReference>
<dbReference type="Gene3D" id="3.40.50.720">
    <property type="entry name" value="NAD(P)-binding Rossmann-like Domain"/>
    <property type="match status" value="1"/>
</dbReference>
<comment type="caution">
    <text evidence="5">The sequence shown here is derived from an EMBL/GenBank/DDBJ whole genome shotgun (WGS) entry which is preliminary data.</text>
</comment>
<feature type="domain" description="NAD(P)-binding" evidence="4">
    <location>
        <begin position="7"/>
        <end position="168"/>
    </location>
</feature>
<dbReference type="Proteomes" id="UP001174909">
    <property type="component" value="Unassembled WGS sequence"/>
</dbReference>
<gene>
    <name evidence="5" type="ORF">GBAR_LOCUS8206</name>
</gene>
<name>A0AA35RLE8_GEOBA</name>
<evidence type="ECO:0000256" key="3">
    <source>
        <dbReference type="SAM" id="MobiDB-lite"/>
    </source>
</evidence>
<sequence>MQAVVIGATGACGKYLVSSLLQSKDDVAKVTLLSRRRLEEVAGVDVAAEESAGRLYQHVEDLDSVSDDTVRQLCGGAHVFFNALGTTRRAAGSAAAFRHIDLEIPERFSRLAQEAGVKHCSVVTSTGSNPNSWFLYLRTKGELESAVRGMGFSRVSLFRPGGLNRGDSMRTVEKIAALVIPTLSVELVGQALAQDAINYHTSTGDQQQNDREMIANNSAIRRLAQQFQQKVSPPPAATTTTEPPPQQPAPEVEKD</sequence>
<evidence type="ECO:0000313" key="5">
    <source>
        <dbReference type="EMBL" id="CAI8012843.1"/>
    </source>
</evidence>
<dbReference type="InterPro" id="IPR016040">
    <property type="entry name" value="NAD(P)-bd_dom"/>
</dbReference>
<comment type="subunit">
    <text evidence="1">Monomer. Forms homodimers during oxidative stress. Interacts (via N-terminus) with elongation factor EEF1A1 (via middle-region); the interaction is direct and competes with EEF1A1 binding to guanyl-nucleotide exchange factor EEF1B2, thereby inhibiting GDP for GTP exchange and reactivation of EEF1A1. Interacts with nuclear transport receptors XPO4, IPO5/RANBP5, IPO7, IPO9 and KPNB1 as well as GCN1L1/GCN1 and LRPPRC probably through their HEAT repeats. Binds NCOA5/CIA.</text>
</comment>
<dbReference type="AlphaFoldDB" id="A0AA35RLE8"/>
<feature type="compositionally biased region" description="Pro residues" evidence="3">
    <location>
        <begin position="232"/>
        <end position="248"/>
    </location>
</feature>
<feature type="region of interest" description="Disordered" evidence="3">
    <location>
        <begin position="226"/>
        <end position="255"/>
    </location>
</feature>
<dbReference type="Pfam" id="PF13460">
    <property type="entry name" value="NAD_binding_10"/>
    <property type="match status" value="1"/>
</dbReference>
<dbReference type="SUPFAM" id="SSF51735">
    <property type="entry name" value="NAD(P)-binding Rossmann-fold domains"/>
    <property type="match status" value="1"/>
</dbReference>
<evidence type="ECO:0000256" key="1">
    <source>
        <dbReference type="ARBA" id="ARBA00093483"/>
    </source>
</evidence>